<keyword evidence="5" id="KW-0539">Nucleus</keyword>
<organism evidence="9">
    <name type="scientific">Prunus dulcis</name>
    <name type="common">Almond</name>
    <name type="synonym">Amygdalus dulcis</name>
    <dbReference type="NCBI Taxonomy" id="3755"/>
    <lineage>
        <taxon>Eukaryota</taxon>
        <taxon>Viridiplantae</taxon>
        <taxon>Streptophyta</taxon>
        <taxon>Embryophyta</taxon>
        <taxon>Tracheophyta</taxon>
        <taxon>Spermatophyta</taxon>
        <taxon>Magnoliopsida</taxon>
        <taxon>eudicotyledons</taxon>
        <taxon>Gunneridae</taxon>
        <taxon>Pentapetalae</taxon>
        <taxon>rosids</taxon>
        <taxon>fabids</taxon>
        <taxon>Rosales</taxon>
        <taxon>Rosaceae</taxon>
        <taxon>Amygdaloideae</taxon>
        <taxon>Amygdaleae</taxon>
        <taxon>Prunus</taxon>
    </lineage>
</organism>
<dbReference type="Gene3D" id="1.20.120.160">
    <property type="entry name" value="HPT domain"/>
    <property type="match status" value="1"/>
</dbReference>
<evidence type="ECO:0000256" key="2">
    <source>
        <dbReference type="ARBA" id="ARBA00022864"/>
    </source>
</evidence>
<dbReference type="GO" id="GO:0009927">
    <property type="term" value="F:histidine phosphotransfer kinase activity"/>
    <property type="evidence" value="ECO:0007669"/>
    <property type="project" value="UniProtKB-UniRule"/>
</dbReference>
<dbReference type="FunFam" id="1.20.120.160:FF:000001">
    <property type="entry name" value="Histidine-containing phosphotransfer protein 1"/>
    <property type="match status" value="1"/>
</dbReference>
<sequence>MELQQLQDESNPDFVVEVVSLFFEDSEKLLNDLTRALEQPSVDFKRVDAHVHQFKGSSSSIGAQRVKNACIAFRNFCEEQNTEGCVRCVQQVKQEYYLVKNKLETLFAMEQQIVAAGGSIPILELRMENLWKRSVITAITAQ</sequence>
<dbReference type="GO" id="GO:0009736">
    <property type="term" value="P:cytokinin-activated signaling pathway"/>
    <property type="evidence" value="ECO:0007669"/>
    <property type="project" value="UniProtKB-KW"/>
</dbReference>
<dbReference type="GO" id="GO:0000160">
    <property type="term" value="P:phosphorelay signal transduction system"/>
    <property type="evidence" value="ECO:0007669"/>
    <property type="project" value="UniProtKB-UniRule"/>
</dbReference>
<keyword evidence="3" id="KW-0007">Acetylation</keyword>
<dbReference type="PROSITE" id="PS50894">
    <property type="entry name" value="HPT"/>
    <property type="match status" value="1"/>
</dbReference>
<dbReference type="GO" id="GO:0043424">
    <property type="term" value="F:protein histidine kinase binding"/>
    <property type="evidence" value="ECO:0007669"/>
    <property type="project" value="UniProtKB-UniRule"/>
</dbReference>
<feature type="domain" description="HPt" evidence="8">
    <location>
        <begin position="11"/>
        <end position="116"/>
    </location>
</feature>
<comment type="domain">
    <text evidence="7">Histidine-containing phosphotransfer domain (HPt) contains an active histidine that mediates the phosphotransfer.</text>
</comment>
<comment type="function">
    <text evidence="7">Functions as a two-component phosphorelay mediators between cytokinin sensor histidine kinases and response regulators (B-type ARRs). Plays an important role in propagating cytokinin signal transduction.</text>
</comment>
<dbReference type="PANTHER" id="PTHR28242:SF5">
    <property type="entry name" value="HISTIDINE-CONTAINING PHOSPHOTRANSFER PROTEIN 1"/>
    <property type="match status" value="1"/>
</dbReference>
<comment type="subcellular location">
    <subcellularLocation>
        <location evidence="7">Cytoplasm</location>
        <location evidence="7">Cytosol</location>
    </subcellularLocation>
    <subcellularLocation>
        <location evidence="7">Nucleus</location>
    </subcellularLocation>
</comment>
<keyword evidence="4 7" id="KW-0902">Two-component regulatory system</keyword>
<evidence type="ECO:0000256" key="1">
    <source>
        <dbReference type="ARBA" id="ARBA00022490"/>
    </source>
</evidence>
<dbReference type="GO" id="GO:0005634">
    <property type="term" value="C:nucleus"/>
    <property type="evidence" value="ECO:0007669"/>
    <property type="project" value="UniProtKB-SubCell"/>
</dbReference>
<name>A0A4Y1QN87_PRUDU</name>
<dbReference type="InterPro" id="IPR036641">
    <property type="entry name" value="HPT_dom_sf"/>
</dbReference>
<proteinExistence type="predicted"/>
<protein>
    <recommendedName>
        <fullName evidence="7">Histidine-containing phosphotransfer protein</fullName>
    </recommendedName>
</protein>
<evidence type="ECO:0000256" key="7">
    <source>
        <dbReference type="RuleBase" id="RU369004"/>
    </source>
</evidence>
<gene>
    <name evidence="9" type="ORF">Prudu_001200</name>
</gene>
<evidence type="ECO:0000313" key="9">
    <source>
        <dbReference type="EMBL" id="BBG93247.1"/>
    </source>
</evidence>
<evidence type="ECO:0000259" key="8">
    <source>
        <dbReference type="PROSITE" id="PS50894"/>
    </source>
</evidence>
<evidence type="ECO:0000256" key="3">
    <source>
        <dbReference type="ARBA" id="ARBA00022990"/>
    </source>
</evidence>
<dbReference type="AlphaFoldDB" id="A0A4Y1QN87"/>
<reference evidence="9" key="1">
    <citation type="journal article" date="2019" name="Science">
        <title>Mutation of a bHLH transcription factor allowed almond domestication.</title>
        <authorList>
            <person name="Sanchez-Perez R."/>
            <person name="Pavan S."/>
            <person name="Mazzeo R."/>
            <person name="Moldovan C."/>
            <person name="Aiese Cigliano R."/>
            <person name="Del Cueto J."/>
            <person name="Ricciardi F."/>
            <person name="Lotti C."/>
            <person name="Ricciardi L."/>
            <person name="Dicenta F."/>
            <person name="Lopez-Marques R.L."/>
            <person name="Lindberg Moller B."/>
        </authorList>
    </citation>
    <scope>NUCLEOTIDE SEQUENCE</scope>
</reference>
<dbReference type="EMBL" id="AP019297">
    <property type="protein sequence ID" value="BBG93247.1"/>
    <property type="molecule type" value="Genomic_DNA"/>
</dbReference>
<evidence type="ECO:0000256" key="5">
    <source>
        <dbReference type="ARBA" id="ARBA00023242"/>
    </source>
</evidence>
<dbReference type="GO" id="GO:0005829">
    <property type="term" value="C:cytosol"/>
    <property type="evidence" value="ECO:0007669"/>
    <property type="project" value="UniProtKB-SubCell"/>
</dbReference>
<dbReference type="CDD" id="cd00088">
    <property type="entry name" value="HPT"/>
    <property type="match status" value="1"/>
</dbReference>
<dbReference type="SUPFAM" id="SSF47226">
    <property type="entry name" value="Histidine-containing phosphotransfer domain, HPT domain"/>
    <property type="match status" value="1"/>
</dbReference>
<keyword evidence="1" id="KW-0963">Cytoplasm</keyword>
<dbReference type="PANTHER" id="PTHR28242">
    <property type="entry name" value="PHOSPHORELAY INTERMEDIATE PROTEIN YPD1"/>
    <property type="match status" value="1"/>
</dbReference>
<dbReference type="InterPro" id="IPR045871">
    <property type="entry name" value="AHP1-5/YPD1"/>
</dbReference>
<evidence type="ECO:0000256" key="6">
    <source>
        <dbReference type="PROSITE-ProRule" id="PRU00110"/>
    </source>
</evidence>
<accession>A0A4Y1QN87</accession>
<evidence type="ECO:0000256" key="4">
    <source>
        <dbReference type="ARBA" id="ARBA00023012"/>
    </source>
</evidence>
<keyword evidence="6" id="KW-0597">Phosphoprotein</keyword>
<dbReference type="Pfam" id="PF01627">
    <property type="entry name" value="Hpt"/>
    <property type="match status" value="1"/>
</dbReference>
<keyword evidence="2 7" id="KW-0932">Cytokinin signaling pathway</keyword>
<feature type="modified residue" description="Phosphohistidine" evidence="6">
    <location>
        <position position="52"/>
    </location>
</feature>
<dbReference type="InterPro" id="IPR008207">
    <property type="entry name" value="Sig_transdc_His_kin_Hpt_dom"/>
</dbReference>